<keyword evidence="1" id="KW-1133">Transmembrane helix</keyword>
<feature type="transmembrane region" description="Helical" evidence="1">
    <location>
        <begin position="63"/>
        <end position="83"/>
    </location>
</feature>
<dbReference type="OrthoDB" id="2058860at2"/>
<name>A0A0K8MXT6_9CHLR</name>
<keyword evidence="1" id="KW-0472">Membrane</keyword>
<proteinExistence type="predicted"/>
<evidence type="ECO:0000313" key="3">
    <source>
        <dbReference type="Proteomes" id="UP000055060"/>
    </source>
</evidence>
<keyword evidence="1" id="KW-0812">Transmembrane</keyword>
<feature type="transmembrane region" description="Helical" evidence="1">
    <location>
        <begin position="6"/>
        <end position="23"/>
    </location>
</feature>
<sequence length="119" mass="12792">MKSWPIFFVELAVTAAIVYIGVSQKSILFIGGERSAVIVLGIVGMLFCLISVGKFIAVPAHPGSILGYLFGSLAMLIFLVQVFHWDLPLITAPRIALYALAFCLLAMGLIARLASPVIK</sequence>
<dbReference type="RefSeq" id="WP_075075452.1">
    <property type="nucleotide sequence ID" value="NZ_DF967973.1"/>
</dbReference>
<gene>
    <name evidence="2" type="ORF">LARV_03864</name>
</gene>
<accession>A0A0K8MXT6</accession>
<dbReference type="EMBL" id="DF967973">
    <property type="protein sequence ID" value="GAP16068.1"/>
    <property type="molecule type" value="Genomic_DNA"/>
</dbReference>
<feature type="transmembrane region" description="Helical" evidence="1">
    <location>
        <begin position="95"/>
        <end position="114"/>
    </location>
</feature>
<organism evidence="2">
    <name type="scientific">Longilinea arvoryzae</name>
    <dbReference type="NCBI Taxonomy" id="360412"/>
    <lineage>
        <taxon>Bacteria</taxon>
        <taxon>Bacillati</taxon>
        <taxon>Chloroflexota</taxon>
        <taxon>Anaerolineae</taxon>
        <taxon>Anaerolineales</taxon>
        <taxon>Anaerolineaceae</taxon>
        <taxon>Longilinea</taxon>
    </lineage>
</organism>
<protein>
    <submittedName>
        <fullName evidence="2">Uncharacterized protein</fullName>
    </submittedName>
</protein>
<evidence type="ECO:0000313" key="2">
    <source>
        <dbReference type="EMBL" id="GAP16068.1"/>
    </source>
</evidence>
<keyword evidence="3" id="KW-1185">Reference proteome</keyword>
<reference evidence="2" key="1">
    <citation type="submission" date="2015-07" db="EMBL/GenBank/DDBJ databases">
        <title>Draft Genome Sequences of Anaerolinea thermolimosa IMO-1, Bellilinea caldifistulae GOMI-1, Leptolinea tardivitalis YMTK-2, Levilinea saccharolytica KIBI-1,Longilinea arvoryzae KOME-1, Previously Described as Members of the Anaerolineaceae (Chloroflexi).</title>
        <authorList>
            <person name="Sekiguchi Y."/>
            <person name="Ohashi A."/>
            <person name="Matsuura N."/>
            <person name="Tourlousse M.D."/>
        </authorList>
    </citation>
    <scope>NUCLEOTIDE SEQUENCE [LARGE SCALE GENOMIC DNA]</scope>
    <source>
        <strain evidence="2">KOME-1</strain>
    </source>
</reference>
<evidence type="ECO:0000256" key="1">
    <source>
        <dbReference type="SAM" id="Phobius"/>
    </source>
</evidence>
<feature type="transmembrane region" description="Helical" evidence="1">
    <location>
        <begin position="35"/>
        <end position="57"/>
    </location>
</feature>
<dbReference type="Proteomes" id="UP000055060">
    <property type="component" value="Unassembled WGS sequence"/>
</dbReference>
<dbReference type="AlphaFoldDB" id="A0A0K8MXT6"/>